<dbReference type="EC" id="2.1.1.199" evidence="7"/>
<keyword evidence="6 7" id="KW-0949">S-adenosyl-L-methionine</keyword>
<accession>A0A918DNW8</accession>
<evidence type="ECO:0000256" key="5">
    <source>
        <dbReference type="ARBA" id="ARBA00022679"/>
    </source>
</evidence>
<feature type="binding site" evidence="7">
    <location>
        <begin position="74"/>
        <end position="76"/>
    </location>
    <ligand>
        <name>S-adenosyl-L-methionine</name>
        <dbReference type="ChEBI" id="CHEBI:59789"/>
    </ligand>
</feature>
<comment type="subcellular location">
    <subcellularLocation>
        <location evidence="7">Cytoplasm</location>
    </subcellularLocation>
</comment>
<feature type="binding site" evidence="7">
    <location>
        <position position="141"/>
    </location>
    <ligand>
        <name>S-adenosyl-L-methionine</name>
        <dbReference type="ChEBI" id="CHEBI:59789"/>
    </ligand>
</feature>
<sequence>MGTWPDGAGWGPRKSRSIAGRVIREQDARGGLEMYENAGTGGHVPVMLDRVMELLTPALTGARPVVVDANLGLGGHSEALLAAIPSLHVIGIDRDPFAVDFATRRLAPYASRTTLLHASSDELAGLLAREGHATVDGVLFDLGVSSPQLDEAERGFAYSYDAPLDMRMDTEQELTAEKVVNTYSAAELTRILRDYGEERFAPRVAGLIIKERAKDAITSTKRLAEIVRQAIPAATRRTGGNPAKRTFQALRIEVNAELAALEAALPAALDALALGGRVVVLSYHSLEDRLTKQVLTARTKDTSPPGLPVPLPAHQPRFRLLTRGAELPSEEEVARNPRAASARLRAAERIRVDDQD</sequence>
<evidence type="ECO:0000313" key="9">
    <source>
        <dbReference type="Proteomes" id="UP000646523"/>
    </source>
</evidence>
<evidence type="ECO:0000256" key="3">
    <source>
        <dbReference type="ARBA" id="ARBA00022552"/>
    </source>
</evidence>
<organism evidence="8 9">
    <name type="scientific">Nonomuraea cavernae</name>
    <dbReference type="NCBI Taxonomy" id="2045107"/>
    <lineage>
        <taxon>Bacteria</taxon>
        <taxon>Bacillati</taxon>
        <taxon>Actinomycetota</taxon>
        <taxon>Actinomycetes</taxon>
        <taxon>Streptosporangiales</taxon>
        <taxon>Streptosporangiaceae</taxon>
        <taxon>Nonomuraea</taxon>
    </lineage>
</organism>
<proteinExistence type="inferred from homology"/>
<dbReference type="SUPFAM" id="SSF53335">
    <property type="entry name" value="S-adenosyl-L-methionine-dependent methyltransferases"/>
    <property type="match status" value="1"/>
</dbReference>
<gene>
    <name evidence="7 8" type="primary">rsmH</name>
    <name evidence="8" type="ORF">GCM10012289_50670</name>
</gene>
<dbReference type="PANTHER" id="PTHR11265:SF0">
    <property type="entry name" value="12S RRNA N4-METHYLCYTIDINE METHYLTRANSFERASE"/>
    <property type="match status" value="1"/>
</dbReference>
<reference evidence="8" key="2">
    <citation type="submission" date="2020-09" db="EMBL/GenBank/DDBJ databases">
        <authorList>
            <person name="Sun Q."/>
            <person name="Zhou Y."/>
        </authorList>
    </citation>
    <scope>NUCLEOTIDE SEQUENCE</scope>
    <source>
        <strain evidence="8">CGMCC 4.7368</strain>
    </source>
</reference>
<dbReference type="InterPro" id="IPR023397">
    <property type="entry name" value="SAM-dep_MeTrfase_MraW_recog"/>
</dbReference>
<keyword evidence="5 7" id="KW-0808">Transferase</keyword>
<dbReference type="AlphaFoldDB" id="A0A918DNW8"/>
<dbReference type="HAMAP" id="MF_01007">
    <property type="entry name" value="16SrRNA_methyltr_H"/>
    <property type="match status" value="1"/>
</dbReference>
<dbReference type="SUPFAM" id="SSF81799">
    <property type="entry name" value="Putative methyltransferase TM0872, insert domain"/>
    <property type="match status" value="1"/>
</dbReference>
<keyword evidence="4 7" id="KW-0489">Methyltransferase</keyword>
<name>A0A918DNW8_9ACTN</name>
<dbReference type="GO" id="GO:0070475">
    <property type="term" value="P:rRNA base methylation"/>
    <property type="evidence" value="ECO:0007669"/>
    <property type="project" value="UniProtKB-UniRule"/>
</dbReference>
<evidence type="ECO:0000256" key="7">
    <source>
        <dbReference type="HAMAP-Rule" id="MF_01007"/>
    </source>
</evidence>
<dbReference type="PIRSF" id="PIRSF004486">
    <property type="entry name" value="MraW"/>
    <property type="match status" value="1"/>
</dbReference>
<feature type="binding site" evidence="7">
    <location>
        <position position="148"/>
    </location>
    <ligand>
        <name>S-adenosyl-L-methionine</name>
        <dbReference type="ChEBI" id="CHEBI:59789"/>
    </ligand>
</feature>
<dbReference type="InterPro" id="IPR029063">
    <property type="entry name" value="SAM-dependent_MTases_sf"/>
</dbReference>
<comment type="catalytic activity">
    <reaction evidence="7">
        <text>cytidine(1402) in 16S rRNA + S-adenosyl-L-methionine = N(4)-methylcytidine(1402) in 16S rRNA + S-adenosyl-L-homocysteine + H(+)</text>
        <dbReference type="Rhea" id="RHEA:42928"/>
        <dbReference type="Rhea" id="RHEA-COMP:10286"/>
        <dbReference type="Rhea" id="RHEA-COMP:10287"/>
        <dbReference type="ChEBI" id="CHEBI:15378"/>
        <dbReference type="ChEBI" id="CHEBI:57856"/>
        <dbReference type="ChEBI" id="CHEBI:59789"/>
        <dbReference type="ChEBI" id="CHEBI:74506"/>
        <dbReference type="ChEBI" id="CHEBI:82748"/>
        <dbReference type="EC" id="2.1.1.199"/>
    </reaction>
</comment>
<dbReference type="Proteomes" id="UP000646523">
    <property type="component" value="Unassembled WGS sequence"/>
</dbReference>
<keyword evidence="2 7" id="KW-0963">Cytoplasm</keyword>
<comment type="function">
    <text evidence="7">Specifically methylates the N4 position of cytidine in position 1402 (C1402) of 16S rRNA.</text>
</comment>
<dbReference type="InterPro" id="IPR002903">
    <property type="entry name" value="RsmH"/>
</dbReference>
<keyword evidence="9" id="KW-1185">Reference proteome</keyword>
<evidence type="ECO:0000256" key="2">
    <source>
        <dbReference type="ARBA" id="ARBA00022490"/>
    </source>
</evidence>
<dbReference type="EMBL" id="BMNH01000017">
    <property type="protein sequence ID" value="GGO75485.1"/>
    <property type="molecule type" value="Genomic_DNA"/>
</dbReference>
<dbReference type="NCBIfam" id="TIGR00006">
    <property type="entry name" value="16S rRNA (cytosine(1402)-N(4))-methyltransferase RsmH"/>
    <property type="match status" value="1"/>
</dbReference>
<comment type="similarity">
    <text evidence="1 7">Belongs to the methyltransferase superfamily. RsmH family.</text>
</comment>
<dbReference type="Pfam" id="PF01795">
    <property type="entry name" value="Methyltransf_5"/>
    <property type="match status" value="1"/>
</dbReference>
<dbReference type="Gene3D" id="1.10.150.170">
    <property type="entry name" value="Putative methyltransferase TM0872, insert domain"/>
    <property type="match status" value="1"/>
</dbReference>
<dbReference type="GO" id="GO:0071424">
    <property type="term" value="F:rRNA (cytosine-N4-)-methyltransferase activity"/>
    <property type="evidence" value="ECO:0007669"/>
    <property type="project" value="UniProtKB-UniRule"/>
</dbReference>
<evidence type="ECO:0000313" key="8">
    <source>
        <dbReference type="EMBL" id="GGO75485.1"/>
    </source>
</evidence>
<evidence type="ECO:0000256" key="4">
    <source>
        <dbReference type="ARBA" id="ARBA00022603"/>
    </source>
</evidence>
<dbReference type="PANTHER" id="PTHR11265">
    <property type="entry name" value="S-ADENOSYL-METHYLTRANSFERASE MRAW"/>
    <property type="match status" value="1"/>
</dbReference>
<keyword evidence="3 7" id="KW-0698">rRNA processing</keyword>
<dbReference type="Gene3D" id="3.40.50.150">
    <property type="entry name" value="Vaccinia Virus protein VP39"/>
    <property type="match status" value="1"/>
</dbReference>
<protein>
    <recommendedName>
        <fullName evidence="7">Ribosomal RNA small subunit methyltransferase H</fullName>
        <ecNumber evidence="7">2.1.1.199</ecNumber>
    </recommendedName>
    <alternativeName>
        <fullName evidence="7">16S rRNA m(4)C1402 methyltransferase</fullName>
    </alternativeName>
    <alternativeName>
        <fullName evidence="7">rRNA (cytosine-N(4)-)-methyltransferase RsmH</fullName>
    </alternativeName>
</protein>
<comment type="caution">
    <text evidence="8">The sequence shown here is derived from an EMBL/GenBank/DDBJ whole genome shotgun (WGS) entry which is preliminary data.</text>
</comment>
<evidence type="ECO:0000256" key="1">
    <source>
        <dbReference type="ARBA" id="ARBA00010396"/>
    </source>
</evidence>
<feature type="binding site" evidence="7">
    <location>
        <position position="93"/>
    </location>
    <ligand>
        <name>S-adenosyl-L-methionine</name>
        <dbReference type="ChEBI" id="CHEBI:59789"/>
    </ligand>
</feature>
<dbReference type="FunFam" id="1.10.150.170:FF:000001">
    <property type="entry name" value="Ribosomal RNA small subunit methyltransferase H"/>
    <property type="match status" value="1"/>
</dbReference>
<dbReference type="GO" id="GO:0005737">
    <property type="term" value="C:cytoplasm"/>
    <property type="evidence" value="ECO:0007669"/>
    <property type="project" value="UniProtKB-SubCell"/>
</dbReference>
<comment type="caution">
    <text evidence="7">Lacks conserved residue(s) required for the propagation of feature annotation.</text>
</comment>
<evidence type="ECO:0000256" key="6">
    <source>
        <dbReference type="ARBA" id="ARBA00022691"/>
    </source>
</evidence>
<reference evidence="8" key="1">
    <citation type="journal article" date="2014" name="Int. J. Syst. Evol. Microbiol.">
        <title>Complete genome sequence of Corynebacterium casei LMG S-19264T (=DSM 44701T), isolated from a smear-ripened cheese.</title>
        <authorList>
            <consortium name="US DOE Joint Genome Institute (JGI-PGF)"/>
            <person name="Walter F."/>
            <person name="Albersmeier A."/>
            <person name="Kalinowski J."/>
            <person name="Ruckert C."/>
        </authorList>
    </citation>
    <scope>NUCLEOTIDE SEQUENCE</scope>
    <source>
        <strain evidence="8">CGMCC 4.7368</strain>
    </source>
</reference>